<dbReference type="SFLD" id="SFLDG01200">
    <property type="entry name" value="SUF1.1"/>
    <property type="match status" value="1"/>
</dbReference>
<dbReference type="InterPro" id="IPR050931">
    <property type="entry name" value="Mito_Protein_Transport_Metaxin"/>
</dbReference>
<evidence type="ECO:0000259" key="4">
    <source>
        <dbReference type="Pfam" id="PF17172"/>
    </source>
</evidence>
<evidence type="ECO:0000256" key="2">
    <source>
        <dbReference type="SAM" id="SignalP"/>
    </source>
</evidence>
<evidence type="ECO:0000256" key="1">
    <source>
        <dbReference type="ARBA" id="ARBA00006475"/>
    </source>
</evidence>
<dbReference type="GO" id="GO:0005737">
    <property type="term" value="C:cytoplasm"/>
    <property type="evidence" value="ECO:0007669"/>
    <property type="project" value="TreeGrafter"/>
</dbReference>
<dbReference type="InterPro" id="IPR036282">
    <property type="entry name" value="Glutathione-S-Trfase_C_sf"/>
</dbReference>
<organism evidence="5 6">
    <name type="scientific">Panagrellus redivivus</name>
    <name type="common">Microworm</name>
    <dbReference type="NCBI Taxonomy" id="6233"/>
    <lineage>
        <taxon>Eukaryota</taxon>
        <taxon>Metazoa</taxon>
        <taxon>Ecdysozoa</taxon>
        <taxon>Nematoda</taxon>
        <taxon>Chromadorea</taxon>
        <taxon>Rhabditida</taxon>
        <taxon>Tylenchina</taxon>
        <taxon>Panagrolaimomorpha</taxon>
        <taxon>Panagrolaimoidea</taxon>
        <taxon>Panagrolaimidae</taxon>
        <taxon>Panagrellus</taxon>
    </lineage>
</organism>
<dbReference type="PANTHER" id="PTHR12289">
    <property type="entry name" value="METAXIN RELATED"/>
    <property type="match status" value="1"/>
</dbReference>
<dbReference type="InterPro" id="IPR040079">
    <property type="entry name" value="Glutathione_S-Trfase"/>
</dbReference>
<dbReference type="SUPFAM" id="SSF52833">
    <property type="entry name" value="Thioredoxin-like"/>
    <property type="match status" value="1"/>
</dbReference>
<proteinExistence type="inferred from homology"/>
<dbReference type="SFLD" id="SFLDS00019">
    <property type="entry name" value="Glutathione_Transferase_(cytos"/>
    <property type="match status" value="1"/>
</dbReference>
<sequence length="269" mass="30817">MIVLLLVIVLITIIVIKMTQKPKPRKLLKTDWEPDTVYLYQFKRPDFGPNLSPYCIKIESYLRANNIRHEIVFAVMERSSKGLIPFIELNGQEYADSEFILYEIQKTFNVKDVEDPERAGALRGLMRTFDTEVFFITYTFLSQLTKFHQVVGSSLPIPSFLFPLFVKFLKHRLGNRIKGSSVGSFSEAEKLQVLERNLTAAENVLGNRRYFGGDIFSVADAAIYGQIAASYLFPVPVPTSTFIREKCPNLERYIKDVTNTLFSDFVTVD</sequence>
<accession>A0A7E4V4J1</accession>
<dbReference type="SFLD" id="SFLDG01180">
    <property type="entry name" value="SUF1"/>
    <property type="match status" value="1"/>
</dbReference>
<comment type="similarity">
    <text evidence="1">Belongs to the FAX family.</text>
</comment>
<protein>
    <submittedName>
        <fullName evidence="6">Thioredoxin-like_fold domain-containing protein</fullName>
    </submittedName>
</protein>
<dbReference type="InterPro" id="IPR033468">
    <property type="entry name" value="Metaxin_GST"/>
</dbReference>
<dbReference type="InterPro" id="IPR012336">
    <property type="entry name" value="Thioredoxin-like_fold"/>
</dbReference>
<keyword evidence="2" id="KW-0732">Signal</keyword>
<dbReference type="CDD" id="cd00299">
    <property type="entry name" value="GST_C_family"/>
    <property type="match status" value="1"/>
</dbReference>
<feature type="domain" description="Metaxin glutathione S-transferase" evidence="3">
    <location>
        <begin position="196"/>
        <end position="255"/>
    </location>
</feature>
<keyword evidence="5" id="KW-1185">Reference proteome</keyword>
<dbReference type="InterPro" id="IPR026928">
    <property type="entry name" value="FAX/IsoI-like"/>
</dbReference>
<dbReference type="AlphaFoldDB" id="A0A7E4V4J1"/>
<dbReference type="Proteomes" id="UP000492821">
    <property type="component" value="Unassembled WGS sequence"/>
</dbReference>
<feature type="chain" id="PRO_5028818911" evidence="2">
    <location>
        <begin position="20"/>
        <end position="269"/>
    </location>
</feature>
<evidence type="ECO:0000259" key="3">
    <source>
        <dbReference type="Pfam" id="PF17171"/>
    </source>
</evidence>
<evidence type="ECO:0000313" key="5">
    <source>
        <dbReference type="Proteomes" id="UP000492821"/>
    </source>
</evidence>
<feature type="domain" description="Thioredoxin-like fold" evidence="4">
    <location>
        <begin position="53"/>
        <end position="137"/>
    </location>
</feature>
<feature type="signal peptide" evidence="2">
    <location>
        <begin position="1"/>
        <end position="19"/>
    </location>
</feature>
<evidence type="ECO:0000313" key="6">
    <source>
        <dbReference type="WBParaSite" id="Pan_g16514.t1"/>
    </source>
</evidence>
<dbReference type="SUPFAM" id="SSF47616">
    <property type="entry name" value="GST C-terminal domain-like"/>
    <property type="match status" value="1"/>
</dbReference>
<dbReference type="PANTHER" id="PTHR12289:SF32">
    <property type="entry name" value="GST_C_6 DOMAIN-CONTAINING PROTEIN"/>
    <property type="match status" value="1"/>
</dbReference>
<dbReference type="Gene3D" id="1.20.1050.10">
    <property type="match status" value="1"/>
</dbReference>
<name>A0A7E4V4J1_PANRE</name>
<dbReference type="Pfam" id="PF17172">
    <property type="entry name" value="GST_N_4"/>
    <property type="match status" value="1"/>
</dbReference>
<dbReference type="Pfam" id="PF17171">
    <property type="entry name" value="GST_C_6"/>
    <property type="match status" value="1"/>
</dbReference>
<reference evidence="5" key="1">
    <citation type="journal article" date="2013" name="Genetics">
        <title>The draft genome and transcriptome of Panagrellus redivivus are shaped by the harsh demands of a free-living lifestyle.</title>
        <authorList>
            <person name="Srinivasan J."/>
            <person name="Dillman A.R."/>
            <person name="Macchietto M.G."/>
            <person name="Heikkinen L."/>
            <person name="Lakso M."/>
            <person name="Fracchia K.M."/>
            <person name="Antoshechkin I."/>
            <person name="Mortazavi A."/>
            <person name="Wong G."/>
            <person name="Sternberg P.W."/>
        </authorList>
    </citation>
    <scope>NUCLEOTIDE SEQUENCE [LARGE SCALE GENOMIC DNA]</scope>
    <source>
        <strain evidence="5">MT8872</strain>
    </source>
</reference>
<dbReference type="InterPro" id="IPR036249">
    <property type="entry name" value="Thioredoxin-like_sf"/>
</dbReference>
<dbReference type="WBParaSite" id="Pan_g16514.t1">
    <property type="protein sequence ID" value="Pan_g16514.t1"/>
    <property type="gene ID" value="Pan_g16514"/>
</dbReference>
<reference evidence="6" key="2">
    <citation type="submission" date="2020-10" db="UniProtKB">
        <authorList>
            <consortium name="WormBaseParasite"/>
        </authorList>
    </citation>
    <scope>IDENTIFICATION</scope>
</reference>